<dbReference type="InterPro" id="IPR038770">
    <property type="entry name" value="Na+/solute_symporter_sf"/>
</dbReference>
<reference evidence="2 3" key="1">
    <citation type="submission" date="2020-05" db="EMBL/GenBank/DDBJ databases">
        <title>Horizontal transmission and recombination maintain forever young bacterial symbiont genomes.</title>
        <authorList>
            <person name="Russell S.L."/>
            <person name="Pepper-Tunick E."/>
            <person name="Svedberg J."/>
            <person name="Byrne A."/>
            <person name="Ruelas Castillo J."/>
            <person name="Vollmers C."/>
            <person name="Beinart R.A."/>
            <person name="Corbett-Detig R."/>
        </authorList>
    </citation>
    <scope>NUCLEOTIDE SEQUENCE [LARGE SCALE GENOMIC DNA]</scope>
    <source>
        <strain evidence="2">4727-3</strain>
    </source>
</reference>
<proteinExistence type="predicted"/>
<keyword evidence="1" id="KW-0472">Membrane</keyword>
<dbReference type="AlphaFoldDB" id="A0A7Z0SDG1"/>
<dbReference type="EMBL" id="JACCHS010000025">
    <property type="protein sequence ID" value="NYT46657.1"/>
    <property type="molecule type" value="Genomic_DNA"/>
</dbReference>
<keyword evidence="1" id="KW-1133">Transmembrane helix</keyword>
<evidence type="ECO:0000256" key="1">
    <source>
        <dbReference type="SAM" id="Phobius"/>
    </source>
</evidence>
<protein>
    <submittedName>
        <fullName evidence="2">Uncharacterized protein</fullName>
    </submittedName>
</protein>
<feature type="transmembrane region" description="Helical" evidence="1">
    <location>
        <begin position="43"/>
        <end position="65"/>
    </location>
</feature>
<accession>A0A7Z0SDG1</accession>
<gene>
    <name evidence="2" type="ORF">H0A75_02295</name>
</gene>
<dbReference type="Proteomes" id="UP000537890">
    <property type="component" value="Unassembled WGS sequence"/>
</dbReference>
<keyword evidence="1" id="KW-0812">Transmembrane</keyword>
<dbReference type="Gene3D" id="1.20.1530.20">
    <property type="match status" value="1"/>
</dbReference>
<sequence>MSIGYLAGGRKQHARIVLAVGTGLRNPPIAILVASQYFPAQPIAALVPLMFAIIGFLILLPLAFIMRKQLSTGSKGI</sequence>
<evidence type="ECO:0000313" key="2">
    <source>
        <dbReference type="EMBL" id="NYT46657.1"/>
    </source>
</evidence>
<evidence type="ECO:0000313" key="3">
    <source>
        <dbReference type="Proteomes" id="UP000537890"/>
    </source>
</evidence>
<comment type="caution">
    <text evidence="2">The sequence shown here is derived from an EMBL/GenBank/DDBJ whole genome shotgun (WGS) entry which is preliminary data.</text>
</comment>
<organism evidence="2 3">
    <name type="scientific">Candidatus Methanofishera endochildressiae</name>
    <dbReference type="NCBI Taxonomy" id="2738884"/>
    <lineage>
        <taxon>Bacteria</taxon>
        <taxon>Pseudomonadati</taxon>
        <taxon>Pseudomonadota</taxon>
        <taxon>Gammaproteobacteria</taxon>
        <taxon>Candidatus Methanofishera</taxon>
    </lineage>
</organism>
<name>A0A7Z0SDG1_9GAMM</name>